<evidence type="ECO:0000256" key="4">
    <source>
        <dbReference type="ARBA" id="ARBA00022496"/>
    </source>
</evidence>
<dbReference type="PANTHER" id="PTHR32552:SF68">
    <property type="entry name" value="FERRICHROME OUTER MEMBRANE TRANSPORTER_PHAGE RECEPTOR"/>
    <property type="match status" value="1"/>
</dbReference>
<evidence type="ECO:0000259" key="12">
    <source>
        <dbReference type="Pfam" id="PF07715"/>
    </source>
</evidence>
<keyword evidence="8" id="KW-0406">Ion transport</keyword>
<evidence type="ECO:0000313" key="15">
    <source>
        <dbReference type="Proteomes" id="UP000279227"/>
    </source>
</evidence>
<keyword evidence="5 11" id="KW-0812">Transmembrane</keyword>
<keyword evidence="2 11" id="KW-0813">Transport</keyword>
<evidence type="ECO:0000256" key="9">
    <source>
        <dbReference type="ARBA" id="ARBA00023136"/>
    </source>
</evidence>
<name>A0A3S5E2Z3_CHRGE</name>
<dbReference type="PROSITE" id="PS52016">
    <property type="entry name" value="TONB_DEPENDENT_REC_3"/>
    <property type="match status" value="1"/>
</dbReference>
<dbReference type="InterPro" id="IPR039426">
    <property type="entry name" value="TonB-dep_rcpt-like"/>
</dbReference>
<keyword evidence="14" id="KW-0675">Receptor</keyword>
<keyword evidence="4" id="KW-0410">Iron transport</keyword>
<evidence type="ECO:0000256" key="1">
    <source>
        <dbReference type="ARBA" id="ARBA00004571"/>
    </source>
</evidence>
<dbReference type="InterPro" id="IPR036942">
    <property type="entry name" value="Beta-barrel_TonB_sf"/>
</dbReference>
<feature type="domain" description="Outer membrane protein beta-barrel" evidence="13">
    <location>
        <begin position="519"/>
        <end position="731"/>
    </location>
</feature>
<evidence type="ECO:0000256" key="11">
    <source>
        <dbReference type="PROSITE-ProRule" id="PRU01360"/>
    </source>
</evidence>
<dbReference type="InterPro" id="IPR037066">
    <property type="entry name" value="Plug_dom_sf"/>
</dbReference>
<accession>A0A3S5E2Z3</accession>
<dbReference type="KEGG" id="cgle:NCTC11432_03015"/>
<comment type="similarity">
    <text evidence="11">Belongs to the TonB-dependent receptor family.</text>
</comment>
<dbReference type="AlphaFoldDB" id="A0A3S5E2Z3"/>
<dbReference type="Gene3D" id="2.170.130.10">
    <property type="entry name" value="TonB-dependent receptor, plug domain"/>
    <property type="match status" value="1"/>
</dbReference>
<dbReference type="GO" id="GO:0009279">
    <property type="term" value="C:cell outer membrane"/>
    <property type="evidence" value="ECO:0007669"/>
    <property type="project" value="UniProtKB-SubCell"/>
</dbReference>
<evidence type="ECO:0000256" key="2">
    <source>
        <dbReference type="ARBA" id="ARBA00022448"/>
    </source>
</evidence>
<evidence type="ECO:0000256" key="6">
    <source>
        <dbReference type="ARBA" id="ARBA00022729"/>
    </source>
</evidence>
<evidence type="ECO:0000256" key="5">
    <source>
        <dbReference type="ARBA" id="ARBA00022692"/>
    </source>
</evidence>
<comment type="subcellular location">
    <subcellularLocation>
        <location evidence="1 11">Cell outer membrane</location>
        <topology evidence="1 11">Multi-pass membrane protein</topology>
    </subcellularLocation>
</comment>
<reference evidence="14 15" key="1">
    <citation type="submission" date="2018-12" db="EMBL/GenBank/DDBJ databases">
        <authorList>
            <consortium name="Pathogen Informatics"/>
        </authorList>
    </citation>
    <scope>NUCLEOTIDE SEQUENCE [LARGE SCALE GENOMIC DNA]</scope>
    <source>
        <strain evidence="14 15">NCTC11432</strain>
    </source>
</reference>
<keyword evidence="3 11" id="KW-1134">Transmembrane beta strand</keyword>
<dbReference type="Proteomes" id="UP000279227">
    <property type="component" value="Chromosome"/>
</dbReference>
<organism evidence="14 15">
    <name type="scientific">Chryseobacterium gleum</name>
    <name type="common">Flavobacterium gleum</name>
    <dbReference type="NCBI Taxonomy" id="250"/>
    <lineage>
        <taxon>Bacteria</taxon>
        <taxon>Pseudomonadati</taxon>
        <taxon>Bacteroidota</taxon>
        <taxon>Flavobacteriia</taxon>
        <taxon>Flavobacteriales</taxon>
        <taxon>Weeksellaceae</taxon>
        <taxon>Chryseobacterium group</taxon>
        <taxon>Chryseobacterium</taxon>
    </lineage>
</organism>
<sequence>MTDKHQLLFAIYQLSRNHPFYSLNVKIYRMKGLFFLGLSIGSVAFIQAQDKDSLKIREIEAVNFTKRLPVAKEIINVQKDLDGKNLGQDLPILLKNQTSIISTSDAGNGVGYTGFRIRGVSGSAINVMMNGVPYNDSESQGTFFVNVPDLTSSASQIVIQRGVGTSNNGVSAFGASINVLSKDPEEKFYFKTDDSYGSFNTYKYSAEIGSGKFWKNRLSVMGRYTHIHSDGYIDRASSNLHSYNFTALFEEGNTKLRLMAFGGKEKTYQAWNGIDRKTWETDPKFNISGAIYDASWENIVGFYDNETDNYRQNHYQLLWEQKFSDRWNLETTFHYTKGKGYYENYKQGDPFSRYNLPDITEGGETVKYSDFIKKKWLNNDFYGIVSTLYGKFDNLDLNFGAVANQYYGRHYGNVTGVFFPQIDESEYYRNRSVKNEVSGFAKALFRLDNFEFFGDLQLRKINYNTKILTAGDDEGADLSKNWLFFNPKAGVNYRINGGKIFLSYAHAHREPNRDDLMANNDVKAEKLHDIEAGFEKQFGIVSFTANVYYMYYVNQLVLNGELNNVGAFIRTNSGKSYRRGIEIGALAKLSKQWEVSGNVTLSQNRNQDFNIQNGDVPKSLGNTQISFSPNVIANLGLKFNPAKNFQFALMNQYVGKQYLDNTEDANLQLKDYFLTDFNAQYQFKIANNEIALKLLVNNLFNKKYVNNGSVYEGQPYYFSQAGTNFMFGISWKIQ</sequence>
<evidence type="ECO:0000256" key="10">
    <source>
        <dbReference type="ARBA" id="ARBA00023237"/>
    </source>
</evidence>
<proteinExistence type="inferred from homology"/>
<evidence type="ECO:0000256" key="7">
    <source>
        <dbReference type="ARBA" id="ARBA00023004"/>
    </source>
</evidence>
<dbReference type="InterPro" id="IPR012910">
    <property type="entry name" value="Plug_dom"/>
</dbReference>
<dbReference type="SUPFAM" id="SSF56935">
    <property type="entry name" value="Porins"/>
    <property type="match status" value="1"/>
</dbReference>
<evidence type="ECO:0000313" key="14">
    <source>
        <dbReference type="EMBL" id="VEE09085.1"/>
    </source>
</evidence>
<dbReference type="PANTHER" id="PTHR32552">
    <property type="entry name" value="FERRICHROME IRON RECEPTOR-RELATED"/>
    <property type="match status" value="1"/>
</dbReference>
<dbReference type="Pfam" id="PF07715">
    <property type="entry name" value="Plug"/>
    <property type="match status" value="1"/>
</dbReference>
<gene>
    <name evidence="14" type="ORF">NCTC11432_03015</name>
</gene>
<protein>
    <submittedName>
        <fullName evidence="14">Catecholate siderophore receptor Fiu</fullName>
    </submittedName>
</protein>
<evidence type="ECO:0000256" key="8">
    <source>
        <dbReference type="ARBA" id="ARBA00023065"/>
    </source>
</evidence>
<evidence type="ECO:0000256" key="3">
    <source>
        <dbReference type="ARBA" id="ARBA00022452"/>
    </source>
</evidence>
<evidence type="ECO:0000259" key="13">
    <source>
        <dbReference type="Pfam" id="PF14905"/>
    </source>
</evidence>
<dbReference type="Pfam" id="PF14905">
    <property type="entry name" value="OMP_b-brl_3"/>
    <property type="match status" value="1"/>
</dbReference>
<keyword evidence="6" id="KW-0732">Signal</keyword>
<dbReference type="Gene3D" id="2.40.170.20">
    <property type="entry name" value="TonB-dependent receptor, beta-barrel domain"/>
    <property type="match status" value="1"/>
</dbReference>
<dbReference type="InterPro" id="IPR041700">
    <property type="entry name" value="OMP_b-brl_3"/>
</dbReference>
<feature type="domain" description="TonB-dependent receptor plug" evidence="12">
    <location>
        <begin position="86"/>
        <end position="175"/>
    </location>
</feature>
<keyword evidence="10 11" id="KW-0998">Cell outer membrane</keyword>
<keyword evidence="9 11" id="KW-0472">Membrane</keyword>
<dbReference type="EMBL" id="LR134289">
    <property type="protein sequence ID" value="VEE09085.1"/>
    <property type="molecule type" value="Genomic_DNA"/>
</dbReference>
<keyword evidence="7" id="KW-0408">Iron</keyword>
<dbReference type="GO" id="GO:0015344">
    <property type="term" value="F:siderophore uptake transmembrane transporter activity"/>
    <property type="evidence" value="ECO:0007669"/>
    <property type="project" value="TreeGrafter"/>
</dbReference>
<dbReference type="STRING" id="525257.HMPREF0204_11047"/>